<accession>D6SRB2</accession>
<dbReference type="RefSeq" id="WP_008870586.1">
    <property type="nucleotide sequence ID" value="NZ_ACJN02000003.1"/>
</dbReference>
<organism evidence="1 2">
    <name type="scientific">Desulfonatronospira thiodismutans ASO3-1</name>
    <dbReference type="NCBI Taxonomy" id="555779"/>
    <lineage>
        <taxon>Bacteria</taxon>
        <taxon>Pseudomonadati</taxon>
        <taxon>Thermodesulfobacteriota</taxon>
        <taxon>Desulfovibrionia</taxon>
        <taxon>Desulfovibrionales</taxon>
        <taxon>Desulfonatronovibrionaceae</taxon>
        <taxon>Desulfonatronospira</taxon>
    </lineage>
</organism>
<dbReference type="AlphaFoldDB" id="D6SRB2"/>
<reference evidence="1" key="1">
    <citation type="submission" date="2010-05" db="EMBL/GenBank/DDBJ databases">
        <title>The draft genome of Desulfonatronospira thiodismutans ASO3-1.</title>
        <authorList>
            <consortium name="US DOE Joint Genome Institute (JGI-PGF)"/>
            <person name="Lucas S."/>
            <person name="Copeland A."/>
            <person name="Lapidus A."/>
            <person name="Cheng J.-F."/>
            <person name="Bruce D."/>
            <person name="Goodwin L."/>
            <person name="Pitluck S."/>
            <person name="Chertkov O."/>
            <person name="Brettin T."/>
            <person name="Detter J.C."/>
            <person name="Han C."/>
            <person name="Land M.L."/>
            <person name="Hauser L."/>
            <person name="Kyrpides N."/>
            <person name="Mikhailova N."/>
            <person name="Muyzer G."/>
            <person name="Woyke T."/>
        </authorList>
    </citation>
    <scope>NUCLEOTIDE SEQUENCE [LARGE SCALE GENOMIC DNA]</scope>
    <source>
        <strain evidence="1">ASO3-1</strain>
    </source>
</reference>
<proteinExistence type="predicted"/>
<evidence type="ECO:0000313" key="2">
    <source>
        <dbReference type="Proteomes" id="UP000005496"/>
    </source>
</evidence>
<gene>
    <name evidence="1" type="ORF">Dthio_PD0554</name>
</gene>
<dbReference type="OrthoDB" id="9799356at2"/>
<dbReference type="Proteomes" id="UP000005496">
    <property type="component" value="Unassembled WGS sequence"/>
</dbReference>
<dbReference type="EMBL" id="ACJN02000003">
    <property type="protein sequence ID" value="EFI33228.1"/>
    <property type="molecule type" value="Genomic_DNA"/>
</dbReference>
<keyword evidence="2" id="KW-1185">Reference proteome</keyword>
<comment type="caution">
    <text evidence="1">The sequence shown here is derived from an EMBL/GenBank/DDBJ whole genome shotgun (WGS) entry which is preliminary data.</text>
</comment>
<protein>
    <submittedName>
        <fullName evidence="1">Uncharacterized protein</fullName>
    </submittedName>
</protein>
<evidence type="ECO:0000313" key="1">
    <source>
        <dbReference type="EMBL" id="EFI33228.1"/>
    </source>
</evidence>
<sequence length="119" mass="13625">MQKIPLKMAAAGMVLEKPVVRDNGQVLVGAGTELTESLLERLERMEVEWVTVQGNPVNMEGLGTSSYQDRIRALDRIFRQHEQDPWMMKMKKFLRGYFKRKAAQQTSQGPAKDTETEQN</sequence>
<dbReference type="eggNOG" id="ENOG5033FWH">
    <property type="taxonomic scope" value="Bacteria"/>
</dbReference>
<name>D6SRB2_9BACT</name>